<evidence type="ECO:0000256" key="1">
    <source>
        <dbReference type="ARBA" id="ARBA00001593"/>
    </source>
</evidence>
<evidence type="ECO:0000259" key="19">
    <source>
        <dbReference type="PROSITE" id="PS50125"/>
    </source>
</evidence>
<dbReference type="GO" id="GO:0005524">
    <property type="term" value="F:ATP binding"/>
    <property type="evidence" value="ECO:0007669"/>
    <property type="project" value="UniProtKB-KW"/>
</dbReference>
<keyword evidence="12 18" id="KW-0472">Membrane</keyword>
<dbReference type="SUPFAM" id="SSF55073">
    <property type="entry name" value="Nucleotide cyclase"/>
    <property type="match status" value="1"/>
</dbReference>
<keyword evidence="7" id="KW-0547">Nucleotide-binding</keyword>
<dbReference type="CDD" id="cd07302">
    <property type="entry name" value="CHD"/>
    <property type="match status" value="1"/>
</dbReference>
<dbReference type="Proteomes" id="UP000093962">
    <property type="component" value="Unassembled WGS sequence"/>
</dbReference>
<keyword evidence="10 18" id="KW-1133">Transmembrane helix</keyword>
<feature type="transmembrane region" description="Helical" evidence="18">
    <location>
        <begin position="98"/>
        <end position="131"/>
    </location>
</feature>
<feature type="transmembrane region" description="Helical" evidence="18">
    <location>
        <begin position="45"/>
        <end position="64"/>
    </location>
</feature>
<keyword evidence="8" id="KW-0067">ATP-binding</keyword>
<organism evidence="20 21">
    <name type="scientific">Mycolicibacterium mucogenicum</name>
    <name type="common">Mycobacterium mucogenicum</name>
    <dbReference type="NCBI Taxonomy" id="56689"/>
    <lineage>
        <taxon>Bacteria</taxon>
        <taxon>Bacillati</taxon>
        <taxon>Actinomycetota</taxon>
        <taxon>Actinomycetes</taxon>
        <taxon>Mycobacteriales</taxon>
        <taxon>Mycobacteriaceae</taxon>
        <taxon>Mycolicibacterium</taxon>
    </lineage>
</organism>
<evidence type="ECO:0000313" key="20">
    <source>
        <dbReference type="EMBL" id="OBA90827.1"/>
    </source>
</evidence>
<comment type="caution">
    <text evidence="20">The sequence shown here is derived from an EMBL/GenBank/DDBJ whole genome shotgun (WGS) entry which is preliminary data.</text>
</comment>
<dbReference type="GO" id="GO:0001653">
    <property type="term" value="F:peptide receptor activity"/>
    <property type="evidence" value="ECO:0007669"/>
    <property type="project" value="TreeGrafter"/>
</dbReference>
<proteinExistence type="inferred from homology"/>
<keyword evidence="6" id="KW-0479">Metal-binding</keyword>
<dbReference type="InterPro" id="IPR050401">
    <property type="entry name" value="Cyclic_nucleotide_synthase"/>
</dbReference>
<dbReference type="Pfam" id="PF20967">
    <property type="entry name" value="MASE7"/>
    <property type="match status" value="1"/>
</dbReference>
<keyword evidence="5 18" id="KW-0812">Transmembrane</keyword>
<dbReference type="GO" id="GO:0004383">
    <property type="term" value="F:guanylate cyclase activity"/>
    <property type="evidence" value="ECO:0007669"/>
    <property type="project" value="TreeGrafter"/>
</dbReference>
<keyword evidence="13 17" id="KW-0456">Lyase</keyword>
<dbReference type="GO" id="GO:0046872">
    <property type="term" value="F:metal ion binding"/>
    <property type="evidence" value="ECO:0007669"/>
    <property type="project" value="UniProtKB-KW"/>
</dbReference>
<evidence type="ECO:0000256" key="2">
    <source>
        <dbReference type="ARBA" id="ARBA00004370"/>
    </source>
</evidence>
<evidence type="ECO:0000256" key="15">
    <source>
        <dbReference type="ARBA" id="ARBA00032637"/>
    </source>
</evidence>
<feature type="transmembrane region" description="Helical" evidence="18">
    <location>
        <begin position="20"/>
        <end position="38"/>
    </location>
</feature>
<evidence type="ECO:0000313" key="21">
    <source>
        <dbReference type="Proteomes" id="UP000093962"/>
    </source>
</evidence>
<dbReference type="PANTHER" id="PTHR11920:SF335">
    <property type="entry name" value="GUANYLATE CYCLASE"/>
    <property type="match status" value="1"/>
</dbReference>
<dbReference type="Gene3D" id="3.30.70.1230">
    <property type="entry name" value="Nucleotide cyclase"/>
    <property type="match status" value="1"/>
</dbReference>
<sequence>MSPSAASAESLARRRRVLTVATRIGAVVAAFLGMLSMLAGEAGIWIGGLAVLCAPVYLAIPRLYRYGELVAPLTFIGIAYFLTTLVTAYVGRGSGQQLYFLVAASLVVLILGIEHIVVASAVAAVGAALIITLQYLVPADTGVQPLWVTTTGFVISVISSWVLVLATIWYALSEISRAETALAAEYERSESLLANILPARIAQRLKDPHRDVIADRYDDASVLFADIAGFTQRASDTTPTELVRFLDHLYTDLDTLVDRHGLEKIKTSGDSYMIVSGVPEPRPDHLEALADLALDMVDAVAELTDPNGRPVPLRIGLAAGPVVAGVVGARKFFYDVWGDAVNVAARMETTDVEGRIQVPQNVYERLKDAFVLEARGAVEVKGKGVMQTWYLMGRMSSGTR</sequence>
<dbReference type="RefSeq" id="WP_064857784.1">
    <property type="nucleotide sequence ID" value="NZ_LZSF01000044.1"/>
</dbReference>
<dbReference type="InterPro" id="IPR029787">
    <property type="entry name" value="Nucleotide_cyclase"/>
</dbReference>
<evidence type="ECO:0000256" key="16">
    <source>
        <dbReference type="ARBA" id="ARBA00064436"/>
    </source>
</evidence>
<dbReference type="InterPro" id="IPR048432">
    <property type="entry name" value="MASE7"/>
</dbReference>
<evidence type="ECO:0000256" key="11">
    <source>
        <dbReference type="ARBA" id="ARBA00022998"/>
    </source>
</evidence>
<dbReference type="GO" id="GO:0005886">
    <property type="term" value="C:plasma membrane"/>
    <property type="evidence" value="ECO:0007669"/>
    <property type="project" value="TreeGrafter"/>
</dbReference>
<keyword evidence="9" id="KW-0460">Magnesium</keyword>
<keyword evidence="11" id="KW-0115">cAMP biosynthesis</keyword>
<dbReference type="PROSITE" id="PS50125">
    <property type="entry name" value="GUANYLATE_CYCLASE_2"/>
    <property type="match status" value="1"/>
</dbReference>
<feature type="transmembrane region" description="Helical" evidence="18">
    <location>
        <begin position="151"/>
        <end position="172"/>
    </location>
</feature>
<dbReference type="InterPro" id="IPR001054">
    <property type="entry name" value="A/G_cyclase"/>
</dbReference>
<accession>A0A1A0MZM5</accession>
<comment type="catalytic activity">
    <reaction evidence="1">
        <text>ATP = 3',5'-cyclic AMP + diphosphate</text>
        <dbReference type="Rhea" id="RHEA:15389"/>
        <dbReference type="ChEBI" id="CHEBI:30616"/>
        <dbReference type="ChEBI" id="CHEBI:33019"/>
        <dbReference type="ChEBI" id="CHEBI:58165"/>
        <dbReference type="EC" id="4.6.1.1"/>
    </reaction>
</comment>
<protein>
    <recommendedName>
        <fullName evidence="4">Adenylate cyclase</fullName>
        <ecNumber evidence="3">4.6.1.1</ecNumber>
    </recommendedName>
    <alternativeName>
        <fullName evidence="14">ATP pyrophosphate-lyase</fullName>
    </alternativeName>
    <alternativeName>
        <fullName evidence="15">Adenylyl cyclase</fullName>
    </alternativeName>
</protein>
<dbReference type="AlphaFoldDB" id="A0A1A0MZM5"/>
<comment type="subcellular location">
    <subcellularLocation>
        <location evidence="2">Membrane</location>
    </subcellularLocation>
</comment>
<feature type="domain" description="Guanylate cyclase" evidence="19">
    <location>
        <begin position="221"/>
        <end position="348"/>
    </location>
</feature>
<dbReference type="OrthoDB" id="315417at2"/>
<evidence type="ECO:0000256" key="6">
    <source>
        <dbReference type="ARBA" id="ARBA00022723"/>
    </source>
</evidence>
<gene>
    <name evidence="20" type="ORF">A5642_11980</name>
</gene>
<evidence type="ECO:0000256" key="14">
    <source>
        <dbReference type="ARBA" id="ARBA00032597"/>
    </source>
</evidence>
<name>A0A1A0MZM5_MYCMU</name>
<dbReference type="GO" id="GO:0006171">
    <property type="term" value="P:cAMP biosynthetic process"/>
    <property type="evidence" value="ECO:0007669"/>
    <property type="project" value="UniProtKB-KW"/>
</dbReference>
<dbReference type="EMBL" id="LZSF01000044">
    <property type="protein sequence ID" value="OBA90827.1"/>
    <property type="molecule type" value="Genomic_DNA"/>
</dbReference>
<dbReference type="PANTHER" id="PTHR11920">
    <property type="entry name" value="GUANYLYL CYCLASE"/>
    <property type="match status" value="1"/>
</dbReference>
<evidence type="ECO:0000256" key="18">
    <source>
        <dbReference type="SAM" id="Phobius"/>
    </source>
</evidence>
<dbReference type="PROSITE" id="PS00452">
    <property type="entry name" value="GUANYLATE_CYCLASE_1"/>
    <property type="match status" value="1"/>
</dbReference>
<dbReference type="Pfam" id="PF00211">
    <property type="entry name" value="Guanylate_cyc"/>
    <property type="match status" value="1"/>
</dbReference>
<evidence type="ECO:0000256" key="12">
    <source>
        <dbReference type="ARBA" id="ARBA00023136"/>
    </source>
</evidence>
<evidence type="ECO:0000256" key="10">
    <source>
        <dbReference type="ARBA" id="ARBA00022989"/>
    </source>
</evidence>
<feature type="transmembrane region" description="Helical" evidence="18">
    <location>
        <begin position="70"/>
        <end position="91"/>
    </location>
</feature>
<dbReference type="SMART" id="SM00044">
    <property type="entry name" value="CYCc"/>
    <property type="match status" value="1"/>
</dbReference>
<dbReference type="EC" id="4.6.1.1" evidence="3"/>
<dbReference type="InterPro" id="IPR018297">
    <property type="entry name" value="A/G_cyclase_CS"/>
</dbReference>
<evidence type="ECO:0000256" key="17">
    <source>
        <dbReference type="RuleBase" id="RU000405"/>
    </source>
</evidence>
<evidence type="ECO:0000256" key="3">
    <source>
        <dbReference type="ARBA" id="ARBA00012201"/>
    </source>
</evidence>
<dbReference type="GO" id="GO:0035556">
    <property type="term" value="P:intracellular signal transduction"/>
    <property type="evidence" value="ECO:0007669"/>
    <property type="project" value="InterPro"/>
</dbReference>
<comment type="similarity">
    <text evidence="17">Belongs to the adenylyl cyclase class-4/guanylyl cyclase family.</text>
</comment>
<comment type="subunit">
    <text evidence="16">Homodimer. Can also exist as monomer.</text>
</comment>
<evidence type="ECO:0000256" key="5">
    <source>
        <dbReference type="ARBA" id="ARBA00022692"/>
    </source>
</evidence>
<dbReference type="GO" id="GO:0004016">
    <property type="term" value="F:adenylate cyclase activity"/>
    <property type="evidence" value="ECO:0007669"/>
    <property type="project" value="UniProtKB-EC"/>
</dbReference>
<reference evidence="20 21" key="1">
    <citation type="submission" date="2016-06" db="EMBL/GenBank/DDBJ databases">
        <authorList>
            <person name="Kjaerup R.B."/>
            <person name="Dalgaard T.S."/>
            <person name="Juul-Madsen H.R."/>
        </authorList>
    </citation>
    <scope>NUCLEOTIDE SEQUENCE [LARGE SCALE GENOMIC DNA]</scope>
    <source>
        <strain evidence="20 21">1199456.5</strain>
    </source>
</reference>
<evidence type="ECO:0000256" key="7">
    <source>
        <dbReference type="ARBA" id="ARBA00022741"/>
    </source>
</evidence>
<dbReference type="FunFam" id="3.30.70.1230:FF:000033">
    <property type="entry name" value="Adenylate cyclase"/>
    <property type="match status" value="1"/>
</dbReference>
<evidence type="ECO:0000256" key="9">
    <source>
        <dbReference type="ARBA" id="ARBA00022842"/>
    </source>
</evidence>
<evidence type="ECO:0000256" key="8">
    <source>
        <dbReference type="ARBA" id="ARBA00022840"/>
    </source>
</evidence>
<evidence type="ECO:0000256" key="13">
    <source>
        <dbReference type="ARBA" id="ARBA00023239"/>
    </source>
</evidence>
<evidence type="ECO:0000256" key="4">
    <source>
        <dbReference type="ARBA" id="ARBA00021420"/>
    </source>
</evidence>
<dbReference type="GO" id="GO:0007168">
    <property type="term" value="P:receptor guanylyl cyclase signaling pathway"/>
    <property type="evidence" value="ECO:0007669"/>
    <property type="project" value="TreeGrafter"/>
</dbReference>